<dbReference type="Proteomes" id="UP000239494">
    <property type="component" value="Unassembled WGS sequence"/>
</dbReference>
<dbReference type="RefSeq" id="WP_146175156.1">
    <property type="nucleotide sequence ID" value="NZ_PVTF01000023.1"/>
</dbReference>
<protein>
    <submittedName>
        <fullName evidence="2">Uncharacterized protein</fullName>
    </submittedName>
</protein>
<evidence type="ECO:0000256" key="1">
    <source>
        <dbReference type="SAM" id="Phobius"/>
    </source>
</evidence>
<proteinExistence type="predicted"/>
<gene>
    <name evidence="2" type="ORF">CLV43_12374</name>
</gene>
<dbReference type="OrthoDB" id="3676177at2"/>
<reference evidence="2 3" key="1">
    <citation type="submission" date="2018-03" db="EMBL/GenBank/DDBJ databases">
        <title>Genomic Encyclopedia of Archaeal and Bacterial Type Strains, Phase II (KMG-II): from individual species to whole genera.</title>
        <authorList>
            <person name="Goeker M."/>
        </authorList>
    </citation>
    <scope>NUCLEOTIDE SEQUENCE [LARGE SCALE GENOMIC DNA]</scope>
    <source>
        <strain evidence="2 3">DSM 44720</strain>
    </source>
</reference>
<feature type="transmembrane region" description="Helical" evidence="1">
    <location>
        <begin position="20"/>
        <end position="39"/>
    </location>
</feature>
<accession>A0A2T0SC41</accession>
<dbReference type="EMBL" id="PVTF01000023">
    <property type="protein sequence ID" value="PRY30972.1"/>
    <property type="molecule type" value="Genomic_DNA"/>
</dbReference>
<keyword evidence="1" id="KW-1133">Transmembrane helix</keyword>
<keyword evidence="1" id="KW-0472">Membrane</keyword>
<evidence type="ECO:0000313" key="2">
    <source>
        <dbReference type="EMBL" id="PRY30972.1"/>
    </source>
</evidence>
<organism evidence="2 3">
    <name type="scientific">Umezawaea tangerina</name>
    <dbReference type="NCBI Taxonomy" id="84725"/>
    <lineage>
        <taxon>Bacteria</taxon>
        <taxon>Bacillati</taxon>
        <taxon>Actinomycetota</taxon>
        <taxon>Actinomycetes</taxon>
        <taxon>Pseudonocardiales</taxon>
        <taxon>Pseudonocardiaceae</taxon>
        <taxon>Umezawaea</taxon>
    </lineage>
</organism>
<sequence length="287" mass="32037">MLTSFITYLEDYLDRAGLQGLARGALGILAFASVLSALFGTSAFKAAGIVIWILGTLGLLAVQIGSNTGLRRDNADYRKLLSDQCNRTYEESDHLWRIDRWEEAVTIRANGDAKGTIAVRAMVETDDLPFFRLRVGPNWDQPEKDRRRVHVTVSSIKRNGIGGTRWPLTTHWLSDGRFEVLVHFGATVPEKGEELTLNVVYDWPGKGFPLMRQRKPDEFVMAMGRPLAYFSYEVTLPPSTKVDCDPVGLGESDRFTLDPATEAVPVVRLVVEDIAADRRIGVKLDLK</sequence>
<comment type="caution">
    <text evidence="2">The sequence shown here is derived from an EMBL/GenBank/DDBJ whole genome shotgun (WGS) entry which is preliminary data.</text>
</comment>
<evidence type="ECO:0000313" key="3">
    <source>
        <dbReference type="Proteomes" id="UP000239494"/>
    </source>
</evidence>
<keyword evidence="3" id="KW-1185">Reference proteome</keyword>
<dbReference type="AlphaFoldDB" id="A0A2T0SC41"/>
<name>A0A2T0SC41_9PSEU</name>
<keyword evidence="1" id="KW-0812">Transmembrane</keyword>
<feature type="transmembrane region" description="Helical" evidence="1">
    <location>
        <begin position="46"/>
        <end position="65"/>
    </location>
</feature>